<comment type="caution">
    <text evidence="4">The sequence shown here is derived from an EMBL/GenBank/DDBJ whole genome shotgun (WGS) entry which is preliminary data.</text>
</comment>
<accession>A0AA90H152</accession>
<dbReference type="EMBL" id="JAAGKO020000012">
    <property type="protein sequence ID" value="MDI5963222.1"/>
    <property type="molecule type" value="Genomic_DNA"/>
</dbReference>
<evidence type="ECO:0000313" key="3">
    <source>
        <dbReference type="EMBL" id="MDI5963222.1"/>
    </source>
</evidence>
<organism evidence="4">
    <name type="scientific">Streptantibioticus silvisoli</name>
    <dbReference type="NCBI Taxonomy" id="2705255"/>
    <lineage>
        <taxon>Bacteria</taxon>
        <taxon>Bacillati</taxon>
        <taxon>Actinomycetota</taxon>
        <taxon>Actinomycetes</taxon>
        <taxon>Kitasatosporales</taxon>
        <taxon>Streptomycetaceae</taxon>
        <taxon>Streptantibioticus</taxon>
    </lineage>
</organism>
<reference evidence="4 5" key="1">
    <citation type="submission" date="2023-05" db="EMBL/GenBank/DDBJ databases">
        <title>Streptantibioticus silvisoli sp. nov., acidotolerant actinomycetes 1 from pine litter.</title>
        <authorList>
            <person name="Swiecimska M."/>
            <person name="Golinska P."/>
            <person name="Sangal V."/>
            <person name="Wachnowicz B."/>
            <person name="Goodfellow M."/>
        </authorList>
    </citation>
    <scope>NUCLEOTIDE SEQUENCE</scope>
    <source>
        <strain evidence="4">SL13</strain>
        <strain evidence="3 5">SL54</strain>
    </source>
</reference>
<protein>
    <submittedName>
        <fullName evidence="4">DUF6126 family protein</fullName>
    </submittedName>
</protein>
<dbReference type="Proteomes" id="UP001156398">
    <property type="component" value="Unassembled WGS sequence"/>
</dbReference>
<keyword evidence="2" id="KW-0812">Transmembrane</keyword>
<name>A0AA90H152_9ACTN</name>
<dbReference type="EMBL" id="JABXJJ020000004">
    <property type="protein sequence ID" value="MDI5968665.1"/>
    <property type="molecule type" value="Genomic_DNA"/>
</dbReference>
<proteinExistence type="predicted"/>
<dbReference type="Pfam" id="PF19621">
    <property type="entry name" value="DUF6126"/>
    <property type="match status" value="1"/>
</dbReference>
<evidence type="ECO:0000256" key="1">
    <source>
        <dbReference type="SAM" id="MobiDB-lite"/>
    </source>
</evidence>
<dbReference type="AlphaFoldDB" id="A0AA90H152"/>
<evidence type="ECO:0000313" key="5">
    <source>
        <dbReference type="Proteomes" id="UP001156398"/>
    </source>
</evidence>
<gene>
    <name evidence="3" type="ORF">POF43_010960</name>
    <name evidence="4" type="ORF">POF50_004775</name>
</gene>
<keyword evidence="5" id="KW-1185">Reference proteome</keyword>
<evidence type="ECO:0000256" key="2">
    <source>
        <dbReference type="SAM" id="Phobius"/>
    </source>
</evidence>
<dbReference type="InterPro" id="IPR046129">
    <property type="entry name" value="DUF6126"/>
</dbReference>
<dbReference type="RefSeq" id="WP_282698506.1">
    <property type="nucleotide sequence ID" value="NZ_JAAGKO020000012.1"/>
</dbReference>
<keyword evidence="2" id="KW-0472">Membrane</keyword>
<sequence length="73" mass="7895">MSETMPETLSETTAPAAEQPPRPQAPEQSRVPSLNTAWISRGLTIRVLAYTAGAHLFAGFLYLLFALGARQGH</sequence>
<evidence type="ECO:0000313" key="4">
    <source>
        <dbReference type="EMBL" id="MDI5968665.1"/>
    </source>
</evidence>
<feature type="region of interest" description="Disordered" evidence="1">
    <location>
        <begin position="1"/>
        <end position="33"/>
    </location>
</feature>
<feature type="transmembrane region" description="Helical" evidence="2">
    <location>
        <begin position="47"/>
        <end position="67"/>
    </location>
</feature>
<keyword evidence="2" id="KW-1133">Transmembrane helix</keyword>